<proteinExistence type="predicted"/>
<dbReference type="AlphaFoldDB" id="A0A6G1F4V8"/>
<dbReference type="OrthoDB" id="665171at2759"/>
<protein>
    <recommendedName>
        <fullName evidence="3">F-box domain-containing protein</fullName>
    </recommendedName>
</protein>
<evidence type="ECO:0000313" key="1">
    <source>
        <dbReference type="EMBL" id="KAF0931904.1"/>
    </source>
</evidence>
<accession>A0A6G1F4V8</accession>
<evidence type="ECO:0008006" key="3">
    <source>
        <dbReference type="Google" id="ProtNLM"/>
    </source>
</evidence>
<comment type="caution">
    <text evidence="1">The sequence shown here is derived from an EMBL/GenBank/DDBJ whole genome shotgun (WGS) entry which is preliminary data.</text>
</comment>
<dbReference type="EMBL" id="SPHZ02000001">
    <property type="protein sequence ID" value="KAF0931904.1"/>
    <property type="molecule type" value="Genomic_DNA"/>
</dbReference>
<dbReference type="Proteomes" id="UP000479710">
    <property type="component" value="Unassembled WGS sequence"/>
</dbReference>
<reference evidence="1 2" key="1">
    <citation type="submission" date="2019-11" db="EMBL/GenBank/DDBJ databases">
        <title>Whole genome sequence of Oryza granulata.</title>
        <authorList>
            <person name="Li W."/>
        </authorList>
    </citation>
    <scope>NUCLEOTIDE SEQUENCE [LARGE SCALE GENOMIC DNA]</scope>
    <source>
        <strain evidence="2">cv. Menghai</strain>
        <tissue evidence="1">Leaf</tissue>
    </source>
</reference>
<sequence length="262" mass="29090">MLPPFFLKRAPCAKIPCIGSSIKHQIQGARSWASLPEELVELIGWRVLAGDLLDHVRFRAVCTHWNYSTVRPRGRGLLDARFHPRRWMMLPEGHGLYPGHPHLGGYVRFPNLSTGVLVRVYLPLFDDHIVLDSVDGLLLLILHRDHATDIRLLHPFTGDIAELPPLSSLLPQMEPHYRNMTDFSVFLGGVCAAVTISDAGAITVMLALDAIRHVAHATAAHRDQRWTVGAPILASINSIFPGQTVYSVPLLCGEEHCTHPPD</sequence>
<dbReference type="PANTHER" id="PTHR33165">
    <property type="entry name" value="F-BOX DOMAIN CONTAINING PROTEIN-LIKE-RELATED"/>
    <property type="match status" value="1"/>
</dbReference>
<gene>
    <name evidence="1" type="ORF">E2562_007096</name>
</gene>
<dbReference type="PANTHER" id="PTHR33165:SF36">
    <property type="entry name" value="DUF295 DOMAIN-CONTAINING PROTEIN"/>
    <property type="match status" value="1"/>
</dbReference>
<name>A0A6G1F4V8_9ORYZ</name>
<keyword evidence="2" id="KW-1185">Reference proteome</keyword>
<organism evidence="1 2">
    <name type="scientific">Oryza meyeriana var. granulata</name>
    <dbReference type="NCBI Taxonomy" id="110450"/>
    <lineage>
        <taxon>Eukaryota</taxon>
        <taxon>Viridiplantae</taxon>
        <taxon>Streptophyta</taxon>
        <taxon>Embryophyta</taxon>
        <taxon>Tracheophyta</taxon>
        <taxon>Spermatophyta</taxon>
        <taxon>Magnoliopsida</taxon>
        <taxon>Liliopsida</taxon>
        <taxon>Poales</taxon>
        <taxon>Poaceae</taxon>
        <taxon>BOP clade</taxon>
        <taxon>Oryzoideae</taxon>
        <taxon>Oryzeae</taxon>
        <taxon>Oryzinae</taxon>
        <taxon>Oryza</taxon>
        <taxon>Oryza meyeriana</taxon>
    </lineage>
</organism>
<evidence type="ECO:0000313" key="2">
    <source>
        <dbReference type="Proteomes" id="UP000479710"/>
    </source>
</evidence>